<name>M4EYB8_BRACM</name>
<reference evidence="2" key="3">
    <citation type="submission" date="2023-03" db="UniProtKB">
        <authorList>
            <consortium name="EnsemblPlants"/>
        </authorList>
    </citation>
    <scope>IDENTIFICATION</scope>
    <source>
        <strain evidence="2">cv. Chiifu-401-42</strain>
    </source>
</reference>
<dbReference type="AlphaFoldDB" id="M4EYB8"/>
<dbReference type="HOGENOM" id="CLU_1743094_0_0_1"/>
<dbReference type="Proteomes" id="UP000011750">
    <property type="component" value="Chromosome A01"/>
</dbReference>
<protein>
    <submittedName>
        <fullName evidence="2">Uncharacterized protein</fullName>
    </submittedName>
</protein>
<dbReference type="EnsemblPlants" id="Bra033810.1">
    <property type="protein sequence ID" value="Bra033810.1-P"/>
    <property type="gene ID" value="Bra033810"/>
</dbReference>
<evidence type="ECO:0000313" key="3">
    <source>
        <dbReference type="Proteomes" id="UP000011750"/>
    </source>
</evidence>
<sequence length="150" mass="16314">MVNRVTELTHRVDSAELASRRGVTDNSHRRRLTGKSTTATRRQLLGSERMVAGHGGSGERRSETIPGGAWTTRARTSKLRTRESADPAGPEPVELAEPESADPAAPEPEEPAELQPSDEQPPEQLLGQPPERPAWLPPGQSAELPPERHV</sequence>
<evidence type="ECO:0000313" key="2">
    <source>
        <dbReference type="EnsemblPlants" id="Bra033810.1-P"/>
    </source>
</evidence>
<keyword evidence="3" id="KW-1185">Reference proteome</keyword>
<dbReference type="Gramene" id="Bra033810.1">
    <property type="protein sequence ID" value="Bra033810.1-P"/>
    <property type="gene ID" value="Bra033810"/>
</dbReference>
<feature type="region of interest" description="Disordered" evidence="1">
    <location>
        <begin position="16"/>
        <end position="150"/>
    </location>
</feature>
<accession>M4EYB8</accession>
<reference evidence="2 3" key="2">
    <citation type="journal article" date="2018" name="Hortic Res">
        <title>Improved Brassica rapa reference genome by single-molecule sequencing and chromosome conformation capture technologies.</title>
        <authorList>
            <person name="Zhang L."/>
            <person name="Cai X."/>
            <person name="Wu J."/>
            <person name="Liu M."/>
            <person name="Grob S."/>
            <person name="Cheng F."/>
            <person name="Liang J."/>
            <person name="Cai C."/>
            <person name="Liu Z."/>
            <person name="Liu B."/>
            <person name="Wang F."/>
            <person name="Li S."/>
            <person name="Liu F."/>
            <person name="Li X."/>
            <person name="Cheng L."/>
            <person name="Yang W."/>
            <person name="Li M.H."/>
            <person name="Grossniklaus U."/>
            <person name="Zheng H."/>
            <person name="Wang X."/>
        </authorList>
    </citation>
    <scope>NUCLEOTIDE SEQUENCE [LARGE SCALE GENOMIC DNA]</scope>
    <source>
        <strain evidence="2 3">cv. Chiifu-401-42</strain>
    </source>
</reference>
<reference evidence="2 3" key="1">
    <citation type="journal article" date="2011" name="Nat. Genet.">
        <title>The genome of the mesopolyploid crop species Brassica rapa.</title>
        <authorList>
            <consortium name="Brassica rapa Genome Sequencing Project Consortium"/>
            <person name="Wang X."/>
            <person name="Wang H."/>
            <person name="Wang J."/>
            <person name="Sun R."/>
            <person name="Wu J."/>
            <person name="Liu S."/>
            <person name="Bai Y."/>
            <person name="Mun J.H."/>
            <person name="Bancroft I."/>
            <person name="Cheng F."/>
            <person name="Huang S."/>
            <person name="Li X."/>
            <person name="Hua W."/>
            <person name="Wang J."/>
            <person name="Wang X."/>
            <person name="Freeling M."/>
            <person name="Pires J.C."/>
            <person name="Paterson A.H."/>
            <person name="Chalhoub B."/>
            <person name="Wang B."/>
            <person name="Hayward A."/>
            <person name="Sharpe A.G."/>
            <person name="Park B.S."/>
            <person name="Weisshaar B."/>
            <person name="Liu B."/>
            <person name="Li B."/>
            <person name="Liu B."/>
            <person name="Tong C."/>
            <person name="Song C."/>
            <person name="Duran C."/>
            <person name="Peng C."/>
            <person name="Geng C."/>
            <person name="Koh C."/>
            <person name="Lin C."/>
            <person name="Edwards D."/>
            <person name="Mu D."/>
            <person name="Shen D."/>
            <person name="Soumpourou E."/>
            <person name="Li F."/>
            <person name="Fraser F."/>
            <person name="Conant G."/>
            <person name="Lassalle G."/>
            <person name="King G.J."/>
            <person name="Bonnema G."/>
            <person name="Tang H."/>
            <person name="Wang H."/>
            <person name="Belcram H."/>
            <person name="Zhou H."/>
            <person name="Hirakawa H."/>
            <person name="Abe H."/>
            <person name="Guo H."/>
            <person name="Wang H."/>
            <person name="Jin H."/>
            <person name="Parkin I.A."/>
            <person name="Batley J."/>
            <person name="Kim J.S."/>
            <person name="Just J."/>
            <person name="Li J."/>
            <person name="Xu J."/>
            <person name="Deng J."/>
            <person name="Kim J.A."/>
            <person name="Li J."/>
            <person name="Yu J."/>
            <person name="Meng J."/>
            <person name="Wang J."/>
            <person name="Min J."/>
            <person name="Poulain J."/>
            <person name="Wang J."/>
            <person name="Hatakeyama K."/>
            <person name="Wu K."/>
            <person name="Wang L."/>
            <person name="Fang L."/>
            <person name="Trick M."/>
            <person name="Links M.G."/>
            <person name="Zhao M."/>
            <person name="Jin M."/>
            <person name="Ramchiary N."/>
            <person name="Drou N."/>
            <person name="Berkman P.J."/>
            <person name="Cai Q."/>
            <person name="Huang Q."/>
            <person name="Li R."/>
            <person name="Tabata S."/>
            <person name="Cheng S."/>
            <person name="Zhang S."/>
            <person name="Zhang S."/>
            <person name="Huang S."/>
            <person name="Sato S."/>
            <person name="Sun S."/>
            <person name="Kwon S.J."/>
            <person name="Choi S.R."/>
            <person name="Lee T.H."/>
            <person name="Fan W."/>
            <person name="Zhao X."/>
            <person name="Tan X."/>
            <person name="Xu X."/>
            <person name="Wang Y."/>
            <person name="Qiu Y."/>
            <person name="Yin Y."/>
            <person name="Li Y."/>
            <person name="Du Y."/>
            <person name="Liao Y."/>
            <person name="Lim Y."/>
            <person name="Narusaka Y."/>
            <person name="Wang Y."/>
            <person name="Wang Z."/>
            <person name="Li Z."/>
            <person name="Wang Z."/>
            <person name="Xiong Z."/>
            <person name="Zhang Z."/>
        </authorList>
    </citation>
    <scope>NUCLEOTIDE SEQUENCE [LARGE SCALE GENOMIC DNA]</scope>
    <source>
        <strain evidence="2 3">cv. Chiifu-401-42</strain>
    </source>
</reference>
<organism evidence="2 3">
    <name type="scientific">Brassica campestris</name>
    <name type="common">Field mustard</name>
    <dbReference type="NCBI Taxonomy" id="3711"/>
    <lineage>
        <taxon>Eukaryota</taxon>
        <taxon>Viridiplantae</taxon>
        <taxon>Streptophyta</taxon>
        <taxon>Embryophyta</taxon>
        <taxon>Tracheophyta</taxon>
        <taxon>Spermatophyta</taxon>
        <taxon>Magnoliopsida</taxon>
        <taxon>eudicotyledons</taxon>
        <taxon>Gunneridae</taxon>
        <taxon>Pentapetalae</taxon>
        <taxon>rosids</taxon>
        <taxon>malvids</taxon>
        <taxon>Brassicales</taxon>
        <taxon>Brassicaceae</taxon>
        <taxon>Brassiceae</taxon>
        <taxon>Brassica</taxon>
    </lineage>
</organism>
<dbReference type="InParanoid" id="M4EYB8"/>
<proteinExistence type="predicted"/>
<evidence type="ECO:0000256" key="1">
    <source>
        <dbReference type="SAM" id="MobiDB-lite"/>
    </source>
</evidence>
<feature type="compositionally biased region" description="Basic and acidic residues" evidence="1">
    <location>
        <begin position="16"/>
        <end position="27"/>
    </location>
</feature>